<sequence>MASSGTSSQLKTIIDHVFLPPKLPGGDDEGLDDWETQLVAALAVSLEKFGYYEWPQADSASLKQALGAVEAFRNLSGAGPISATELTSTLARLWTEDSVIPLHVRRQNAGILLRSVGGHVFFECFELSPTNSSVFANKGRLRRQFPAATVCMPRDTLAREGFCAAISTLIGDMSAQSVAEMQPQIKKARRAQVEDRDTVNPAIVTQLLTAVLRPFGEMVSGRGLWKNTREEVRYEHGNRLPWRRSPIWLLLRVILQLTLAGEEFSYDLPPRGRLYKRFMVYFMAHVLKLSLDGGRSSSALHVMNAKLARRLIKLDIKQTEPWMRKVHETMKNATAHLRGRWAAVVKDDSRSLEFSGILKQSMDQECKFSLPELERFLDEVGQGVGLDGANNFRPSSAIIRLSKHALPSLQSAQTSGDYRIYNIVAFENWVTYFLRDWIEEHLEDEDTGEKLYIIMKEYRKFATNLYKSKPEGQSIMTLTLLELWVACDRSAVAIHSLLRDYNPEVPIEVCASLLLRSRVHMDRLAAIEEYVQERRRQVTHVESIFTTFGTSRTFGVRYYHSSPKQQQLLSQIEWRAREEQEKKRNQFRALKTQYNDLIVQAASLSHESITRINKWGDKYLEHVHYHCQKCRLGSIADNLQIYIHEWPLPSDETAAKATVFELDVPRPFRFWRDCTHFMHTRVLGKGGSCTEGQPYIGYLSEYQGLKEFMDGGASEKQRVVLASNTKPNVATHRDAKDISISEEYEICLENGMSWGFFDREENNIMEELNIDSYVAEACTFVVPRSLQPFLNRPWSTPDGLDPNMVIASQSKCPDNLSTDEFKALCSLPLGHGVIWENLLKEFAMPSVDWGKVETALFAWQISHQAGPSLAGSVLRSAHKGLEDEALVLNLLREMSKCLNHLKENWECLPAVATFTIITARLLSLTIDLVANSCLDLLSSCRQTCFAWMQTLRGKVSAARDDAHLQNLTRRLLETALACSQTFDVDARYLKKMLQNPDAVSVFIESCITIQESLGRNRKNATGDVAFLPSLELSHQRLLFLTESPLMDEITSGGNLGLDLAIAKIWPSYNRAKGESWTEQASCWVQTTSASQDGTSRLQVHYNVLTAELLVNGLPLSRLPSDYELHENYPVLFGRSSVEVMPSAERGMKFSTRCEIQGYKIHLSLQNNDLLIRACKGENAWELVPSRVFYGAFPSRFIHSHVHWYDVANEVIEFRRKDQPWKPDERGWKLLRHECKWRLECPNTFLINPSSKTACRLSEVFKPLEQLPGLHISFERSTGCLEIDIPRLQLSFYIEAKSSDIMSRQYRGMRVDSHQTIGTLIGLVDKLVLAKVGGNLDRSVLIPDWAPSCQKNQRTDHVTVAIPSSATRVEVYQLDHHLHRLTGNGSLKSKLFLAELHGLTSSCVPDPFTLHTGTEEALTILRSEGVRSFTCLSQEEIDLLKRISQLSPERSFYPANLKVMQVVDWGSRGLSPLSQHVDFSRSVRALFIQAEETSFFYSDFVQPPPTGEVRVVLEAREAIRSSVFYRDGFGAEAHTMDYDALYSKPRDGGQDSQRARDVSNVAAIFRDSDVKVPFQIPQDFAHSLYQNLTGLPILPPRPRKESICLSFNPKWLDNPWPALTEEWRTIQLAIEGIAGRNPNDYFALLPWIVSIAFAQPIESGLLSTLGGLIFHPKHRVMVFPQNEALDLDKGYKANRNEIEGCVNSCAISFESSGWTNGTRLPRETNRQAHERRERQYLSYQAECVHKFSNEIYEQWPCQSPSVPTDPDASDYIHIHAAMEQIRTKFKSWYHNHQFFQSIESMCASLRQIPVRPTRLTSVNASTPPPTTQNVLRHVMITDLFKPTGISSLPEVNDTIQPPTLVPQSETSNGLHLVSALKRRIATIARLPQEIRYLNQLSGSIDQLRGNVEQRRLTTTGEELFQSLHNYYQLSLENYDALLSAFKVTFSSRLQGENSISSLSMVESTDMWPSVSPRLILMQLNRANWKSLPLEWKEAVVNFGCCVSQLQGSERLLQLHGQEADLVKEISNFGPRTWNPIDHPDSLLLEIEGNLRIRKAQQQIAETMENPPALPNKNAVMQLNMGEGKSSVIVPTVAAALGDGTGLVRVIVAKPQSRQMFEMLVSRLGGLIGRRIYHMPFSRSLRPSAAQAKFLEHHYGQCRDHGGVLLVQPENLLSLQLMIQEAAFKEDEALSSSLLRIQRNFFDQFARDIIDESDENFSVKFELIYTMGLQGPIDYAPGRWIIVQQVLGLVAKYAPTLLEQFPKSIEIHSTSTDRYPRIRFLSKKASDEVLRLVVDHICETGLLPGFPISRQSKEYRDMIRHYITESNPCPDAVASVEEGAFWDMVSESILLIRGLFASGILEFVFAKKRWRVNYGLDATRDPQTRLAVPYRAKDSPSPRSEFSHPDVVICLTSISYYYGGLTDDELFLAFERLLLSDQADGEYQDWVKSVQNLPESFRQLNGVNIRDRQLCINRLFPHLRYSKGVIDYFLSKIVFVKEMKEFPYKLSASGWDLGRVKSFPATGFSGTNDSQHVLPLTVKQLDLPDQKHTNALVLENLLRPENSVSVLSQQPGHTAVWDAMQLLKMTVRMDPETRVILDVGAQIIDLANEEVAKAWLHLARDKTEIQGVVFCSDNDELSVLDRQGHVERLQTSPFAKHLDACLVFLDEAHTRGIDLRLPQNYRAAVTLGANLVKDRLVQACMRMRKLGNGQSVVFYVPEEIETKIRSLNSSNGIVDGPITVLEVLTWSISETWADLRRSFPLWATQGKTFAQQQELWQQVSGSADQQSMDRSLAEEFLEEEAQSLESRYRPRSQRDDLIDEGMGQSQNPMLQQIYHKYCEFSDLDANESSLQEEQERELAPEIEEERQKERAEPAKPQSHKIHKDVRHFVLTGLITPLSNGFRQPFDIFKNTSAAAEFDVSQWPKGLLVTADFARTIRPDSIRKSYMDDYLRNIQWILTSSVGGSMKMVVISPYEANKLRDKIASSKAVIRHIYAARQNQGFAPIDSLDLYTLPGSVPRQEIPGALIIELNLFAGQLYFRSFKEYTKVCDYLGLAWKAAEEGEKVMPDGFIERPIHDQTCGFGTSPVKFLKIILTKIRFNCEGIEKTHLGKVLEGALLTEDDFPDDDVDGSG</sequence>
<reference evidence="11" key="1">
    <citation type="submission" date="2021-10" db="EMBL/GenBank/DDBJ databases">
        <authorList>
            <person name="Piombo E."/>
        </authorList>
    </citation>
    <scope>NUCLEOTIDE SEQUENCE</scope>
</reference>
<dbReference type="GO" id="GO:0006508">
    <property type="term" value="P:proteolysis"/>
    <property type="evidence" value="ECO:0007669"/>
    <property type="project" value="UniProtKB-KW"/>
</dbReference>
<dbReference type="PANTHER" id="PTHR13367:SF34">
    <property type="match status" value="1"/>
</dbReference>
<feature type="domain" description="DUF6606" evidence="10">
    <location>
        <begin position="13"/>
        <end position="288"/>
    </location>
</feature>
<dbReference type="InterPro" id="IPR022105">
    <property type="entry name" value="DUF3645"/>
</dbReference>
<evidence type="ECO:0000256" key="5">
    <source>
        <dbReference type="ARBA" id="ARBA00022801"/>
    </source>
</evidence>
<accession>A0A9N9YU29</accession>
<keyword evidence="12" id="KW-1185">Reference proteome</keyword>
<dbReference type="InterPro" id="IPR051346">
    <property type="entry name" value="OTU_Deubiquitinase"/>
</dbReference>
<organism evidence="11 12">
    <name type="scientific">Clonostachys rhizophaga</name>
    <dbReference type="NCBI Taxonomy" id="160324"/>
    <lineage>
        <taxon>Eukaryota</taxon>
        <taxon>Fungi</taxon>
        <taxon>Dikarya</taxon>
        <taxon>Ascomycota</taxon>
        <taxon>Pezizomycotina</taxon>
        <taxon>Sordariomycetes</taxon>
        <taxon>Hypocreomycetidae</taxon>
        <taxon>Hypocreales</taxon>
        <taxon>Bionectriaceae</taxon>
        <taxon>Clonostachys</taxon>
    </lineage>
</organism>
<dbReference type="GO" id="GO:0004843">
    <property type="term" value="F:cysteine-type deubiquitinase activity"/>
    <property type="evidence" value="ECO:0007669"/>
    <property type="project" value="UniProtKB-EC"/>
</dbReference>
<protein>
    <recommendedName>
        <fullName evidence="2">ubiquitinyl hydrolase 1</fullName>
        <ecNumber evidence="2">3.4.19.12</ecNumber>
    </recommendedName>
</protein>
<evidence type="ECO:0000256" key="3">
    <source>
        <dbReference type="ARBA" id="ARBA00022670"/>
    </source>
</evidence>
<dbReference type="InterPro" id="IPR022099">
    <property type="entry name" value="DUF3638"/>
</dbReference>
<feature type="compositionally biased region" description="Acidic residues" evidence="7">
    <location>
        <begin position="2844"/>
        <end position="2862"/>
    </location>
</feature>
<comment type="catalytic activity">
    <reaction evidence="1">
        <text>Thiol-dependent hydrolysis of ester, thioester, amide, peptide and isopeptide bonds formed by the C-terminal Gly of ubiquitin (a 76-residue protein attached to proteins as an intracellular targeting signal).</text>
        <dbReference type="EC" id="3.4.19.12"/>
    </reaction>
</comment>
<feature type="domain" description="DUF3638" evidence="8">
    <location>
        <begin position="2030"/>
        <end position="2254"/>
    </location>
</feature>
<dbReference type="EMBL" id="CABFNQ020000752">
    <property type="protein sequence ID" value="CAH0035038.1"/>
    <property type="molecule type" value="Genomic_DNA"/>
</dbReference>
<evidence type="ECO:0000313" key="12">
    <source>
        <dbReference type="Proteomes" id="UP000696573"/>
    </source>
</evidence>
<keyword evidence="3" id="KW-0645">Protease</keyword>
<proteinExistence type="predicted"/>
<dbReference type="PANTHER" id="PTHR13367">
    <property type="entry name" value="UBIQUITIN THIOESTERASE"/>
    <property type="match status" value="1"/>
</dbReference>
<dbReference type="Proteomes" id="UP000696573">
    <property type="component" value="Unassembled WGS sequence"/>
</dbReference>
<evidence type="ECO:0000256" key="2">
    <source>
        <dbReference type="ARBA" id="ARBA00012759"/>
    </source>
</evidence>
<evidence type="ECO:0000256" key="4">
    <source>
        <dbReference type="ARBA" id="ARBA00022786"/>
    </source>
</evidence>
<evidence type="ECO:0000313" key="11">
    <source>
        <dbReference type="EMBL" id="CAH0035038.1"/>
    </source>
</evidence>
<evidence type="ECO:0000256" key="1">
    <source>
        <dbReference type="ARBA" id="ARBA00000707"/>
    </source>
</evidence>
<dbReference type="Pfam" id="PF12340">
    <property type="entry name" value="DUF3638"/>
    <property type="match status" value="1"/>
</dbReference>
<dbReference type="OrthoDB" id="3182339at2759"/>
<dbReference type="Pfam" id="PF20255">
    <property type="entry name" value="DUF6606"/>
    <property type="match status" value="1"/>
</dbReference>
<feature type="domain" description="DUF3645" evidence="9">
    <location>
        <begin position="2376"/>
        <end position="2410"/>
    </location>
</feature>
<evidence type="ECO:0000256" key="7">
    <source>
        <dbReference type="SAM" id="MobiDB-lite"/>
    </source>
</evidence>
<evidence type="ECO:0000259" key="9">
    <source>
        <dbReference type="Pfam" id="PF12359"/>
    </source>
</evidence>
<keyword evidence="6" id="KW-0788">Thiol protease</keyword>
<dbReference type="InterPro" id="IPR046541">
    <property type="entry name" value="DUF6606"/>
</dbReference>
<evidence type="ECO:0000256" key="6">
    <source>
        <dbReference type="ARBA" id="ARBA00022807"/>
    </source>
</evidence>
<keyword evidence="5" id="KW-0378">Hydrolase</keyword>
<comment type="caution">
    <text evidence="11">The sequence shown here is derived from an EMBL/GenBank/DDBJ whole genome shotgun (WGS) entry which is preliminary data.</text>
</comment>
<evidence type="ECO:0000259" key="10">
    <source>
        <dbReference type="Pfam" id="PF20255"/>
    </source>
</evidence>
<dbReference type="EC" id="3.4.19.12" evidence="2"/>
<gene>
    <name evidence="11" type="ORF">CRHIZ90672A_00017305</name>
</gene>
<feature type="region of interest" description="Disordered" evidence="7">
    <location>
        <begin position="2844"/>
        <end position="2877"/>
    </location>
</feature>
<evidence type="ECO:0000259" key="8">
    <source>
        <dbReference type="Pfam" id="PF12340"/>
    </source>
</evidence>
<name>A0A9N9YU29_9HYPO</name>
<dbReference type="Pfam" id="PF12359">
    <property type="entry name" value="DUF3645"/>
    <property type="match status" value="1"/>
</dbReference>
<keyword evidence="4" id="KW-0833">Ubl conjugation pathway</keyword>